<evidence type="ECO:0000256" key="3">
    <source>
        <dbReference type="ARBA" id="ARBA00023054"/>
    </source>
</evidence>
<evidence type="ECO:0000256" key="4">
    <source>
        <dbReference type="ARBA" id="ARBA00023172"/>
    </source>
</evidence>
<protein>
    <recommendedName>
        <fullName evidence="9">DNA recombination protein RmuC</fullName>
    </recommendedName>
</protein>
<comment type="similarity">
    <text evidence="2">Belongs to the RmuC family.</text>
</comment>
<evidence type="ECO:0000256" key="2">
    <source>
        <dbReference type="ARBA" id="ARBA00009840"/>
    </source>
</evidence>
<dbReference type="OrthoDB" id="370725at2"/>
<dbReference type="AlphaFoldDB" id="C7M2A7"/>
<evidence type="ECO:0000256" key="5">
    <source>
        <dbReference type="SAM" id="Coils"/>
    </source>
</evidence>
<feature type="coiled-coil region" evidence="5">
    <location>
        <begin position="166"/>
        <end position="214"/>
    </location>
</feature>
<feature type="region of interest" description="Disordered" evidence="6">
    <location>
        <begin position="443"/>
        <end position="479"/>
    </location>
</feature>
<keyword evidence="3 5" id="KW-0175">Coiled coil</keyword>
<keyword evidence="4" id="KW-0233">DNA recombination</keyword>
<evidence type="ECO:0000313" key="7">
    <source>
        <dbReference type="EMBL" id="ACU54896.1"/>
    </source>
</evidence>
<reference evidence="7 8" key="1">
    <citation type="journal article" date="2009" name="Stand. Genomic Sci.">
        <title>Complete genome sequence of Acidimicrobium ferrooxidans type strain (ICP).</title>
        <authorList>
            <person name="Clum A."/>
            <person name="Nolan M."/>
            <person name="Lang E."/>
            <person name="Glavina Del Rio T."/>
            <person name="Tice H."/>
            <person name="Copeland A."/>
            <person name="Cheng J.F."/>
            <person name="Lucas S."/>
            <person name="Chen F."/>
            <person name="Bruce D."/>
            <person name="Goodwin L."/>
            <person name="Pitluck S."/>
            <person name="Ivanova N."/>
            <person name="Mavrommatis K."/>
            <person name="Mikhailova N."/>
            <person name="Pati A."/>
            <person name="Chen A."/>
            <person name="Palaniappan K."/>
            <person name="Goker M."/>
            <person name="Spring S."/>
            <person name="Land M."/>
            <person name="Hauser L."/>
            <person name="Chang Y.J."/>
            <person name="Jeffries C.C."/>
            <person name="Chain P."/>
            <person name="Bristow J."/>
            <person name="Eisen J.A."/>
            <person name="Markowitz V."/>
            <person name="Hugenholtz P."/>
            <person name="Kyrpides N.C."/>
            <person name="Klenk H.P."/>
            <person name="Lapidus A."/>
        </authorList>
    </citation>
    <scope>NUCLEOTIDE SEQUENCE [LARGE SCALE GENOMIC DNA]</scope>
    <source>
        <strain evidence="8">DSM 10331 / JCM 15462 / NBRC 103882 / ICP</strain>
    </source>
</reference>
<dbReference type="KEGG" id="afo:Afer_1993"/>
<name>C7M2A7_ACIFD</name>
<dbReference type="PANTHER" id="PTHR30563">
    <property type="entry name" value="DNA RECOMBINATION PROTEIN RMUC"/>
    <property type="match status" value="1"/>
</dbReference>
<dbReference type="RefSeq" id="WP_015799372.1">
    <property type="nucleotide sequence ID" value="NC_013124.1"/>
</dbReference>
<evidence type="ECO:0000313" key="8">
    <source>
        <dbReference type="Proteomes" id="UP000000771"/>
    </source>
</evidence>
<accession>C7M2A7</accession>
<dbReference type="Pfam" id="PF02646">
    <property type="entry name" value="RmuC"/>
    <property type="match status" value="1"/>
</dbReference>
<proteinExistence type="inferred from homology"/>
<organism evidence="7 8">
    <name type="scientific">Acidimicrobium ferrooxidans (strain DSM 10331 / JCM 15462 / NBRC 103882 / ICP)</name>
    <dbReference type="NCBI Taxonomy" id="525909"/>
    <lineage>
        <taxon>Bacteria</taxon>
        <taxon>Bacillati</taxon>
        <taxon>Actinomycetota</taxon>
        <taxon>Acidimicrobiia</taxon>
        <taxon>Acidimicrobiales</taxon>
        <taxon>Acidimicrobiaceae</taxon>
        <taxon>Acidimicrobium</taxon>
    </lineage>
</organism>
<comment type="function">
    <text evidence="1">Involved in DNA recombination.</text>
</comment>
<feature type="compositionally biased region" description="Acidic residues" evidence="6">
    <location>
        <begin position="457"/>
        <end position="470"/>
    </location>
</feature>
<sequence length="479" mass="52400">MIAVLAFCVGLLLGALTTALVLLRRLGDQRAAAADATRTLETQLVEARTKLAQLEPQRLAEQTNLGPLLDQAQRSVEETVKRVVAEHLDHGSEQAIQKATALLDKEFQPRLASLEDGRKLLLESADTLRKLVDEQLRSAREQITTTLRASGSEAATQLSTTLTERMDQLKQLAASISEQLANDQRLTGTVEESLRSFVAENQELRTRVHELTQALQRSPKQRGNWGELVLENLLVGAGLTQHRDFDLQVAFRDDDGRTVIADAIINLPGERHLVIDAKVQLVDYLRAVEDPANDTAARAHAEALRRQINELADHRYDRLVDGALDGTFLFVPIESALALALETDPALMELAIGKGIFLATPTTLIPVLKLVGFLWRGAERDSRAEEAERLARRLADKIASFAESFLQIDKGLQVARNAYERAEGQLRSGRGNAMALARRLGEVSGRSGKALPAPLEPFDDAGDDASDDDLASSLEEGGS</sequence>
<gene>
    <name evidence="7" type="ordered locus">Afer_1993</name>
</gene>
<evidence type="ECO:0008006" key="9">
    <source>
        <dbReference type="Google" id="ProtNLM"/>
    </source>
</evidence>
<evidence type="ECO:0000256" key="1">
    <source>
        <dbReference type="ARBA" id="ARBA00003416"/>
    </source>
</evidence>
<dbReference type="EMBL" id="CP001631">
    <property type="protein sequence ID" value="ACU54896.1"/>
    <property type="molecule type" value="Genomic_DNA"/>
</dbReference>
<evidence type="ECO:0000256" key="6">
    <source>
        <dbReference type="SAM" id="MobiDB-lite"/>
    </source>
</evidence>
<dbReference type="Proteomes" id="UP000000771">
    <property type="component" value="Chromosome"/>
</dbReference>
<dbReference type="PANTHER" id="PTHR30563:SF0">
    <property type="entry name" value="DNA RECOMBINATION PROTEIN RMUC"/>
    <property type="match status" value="1"/>
</dbReference>
<dbReference type="STRING" id="525909.Afer_1993"/>
<dbReference type="InterPro" id="IPR003798">
    <property type="entry name" value="DNA_recombination_RmuC"/>
</dbReference>
<dbReference type="HOGENOM" id="CLU_024057_0_0_11"/>
<keyword evidence="8" id="KW-1185">Reference proteome</keyword>
<dbReference type="eggNOG" id="COG1322">
    <property type="taxonomic scope" value="Bacteria"/>
</dbReference>
<dbReference type="GO" id="GO:0006310">
    <property type="term" value="P:DNA recombination"/>
    <property type="evidence" value="ECO:0007669"/>
    <property type="project" value="UniProtKB-KW"/>
</dbReference>